<dbReference type="InterPro" id="IPR011043">
    <property type="entry name" value="Gal_Oxase/kelch_b-propeller"/>
</dbReference>
<evidence type="ECO:0000313" key="3">
    <source>
        <dbReference type="EMBL" id="MDN4162249.1"/>
    </source>
</evidence>
<keyword evidence="2" id="KW-0732">Signal</keyword>
<dbReference type="RefSeq" id="WP_300961418.1">
    <property type="nucleotide sequence ID" value="NZ_JAUHJR010000005.1"/>
</dbReference>
<evidence type="ECO:0008006" key="5">
    <source>
        <dbReference type="Google" id="ProtNLM"/>
    </source>
</evidence>
<sequence>MRAALLALVLLASVLSGCGEQGGERSAPSGAGAGAWERVGPAPLSPREGTVVAHVGDEVVLVGGHAGPPCPPTAACSYAQDPERDGAAYDLASGTWRRIPDAPRPVPPSSSRAVVGEDLYVLVDGELLVWHSADDTWDEMSVPGRNEWAALVADAARLLVVSGSDEVGRVPDRVLDTRTGTWSELPADPIAPAFDRTIVPTDAGLVLTAKPIGADGQPADPALVQAALLEPGAATWRTLPGSDQLGGWHWSWSGTRLVDATLGGADGGEVNGYGRTIPYGGRLDPAAGRWSRLPDAPREDWTDKSAWPVSAVGGRLVASGGWVYDDARESWTRLARPAGAPAAPGSAVWAGDVLLVHGGADWADDLSPGRRSAADVWSTDVWVYRHG</sequence>
<dbReference type="PROSITE" id="PS51257">
    <property type="entry name" value="PROKAR_LIPOPROTEIN"/>
    <property type="match status" value="1"/>
</dbReference>
<accession>A0ABT8EW05</accession>
<evidence type="ECO:0000256" key="2">
    <source>
        <dbReference type="SAM" id="SignalP"/>
    </source>
</evidence>
<keyword evidence="4" id="KW-1185">Reference proteome</keyword>
<evidence type="ECO:0000313" key="4">
    <source>
        <dbReference type="Proteomes" id="UP001168537"/>
    </source>
</evidence>
<comment type="caution">
    <text evidence="3">The sequence shown here is derived from an EMBL/GenBank/DDBJ whole genome shotgun (WGS) entry which is preliminary data.</text>
</comment>
<feature type="signal peptide" evidence="2">
    <location>
        <begin position="1"/>
        <end position="18"/>
    </location>
</feature>
<reference evidence="3" key="1">
    <citation type="submission" date="2023-06" db="EMBL/GenBank/DDBJ databases">
        <title>Draft genome sequence of Nocardioides sp. SOB72.</title>
        <authorList>
            <person name="Zhang G."/>
        </authorList>
    </citation>
    <scope>NUCLEOTIDE SEQUENCE</scope>
    <source>
        <strain evidence="3">SOB72</strain>
    </source>
</reference>
<organism evidence="3 4">
    <name type="scientific">Nocardioides abyssi</name>
    <dbReference type="NCBI Taxonomy" id="3058370"/>
    <lineage>
        <taxon>Bacteria</taxon>
        <taxon>Bacillati</taxon>
        <taxon>Actinomycetota</taxon>
        <taxon>Actinomycetes</taxon>
        <taxon>Propionibacteriales</taxon>
        <taxon>Nocardioidaceae</taxon>
        <taxon>Nocardioides</taxon>
    </lineage>
</organism>
<dbReference type="Gene3D" id="2.120.10.80">
    <property type="entry name" value="Kelch-type beta propeller"/>
    <property type="match status" value="2"/>
</dbReference>
<gene>
    <name evidence="3" type="ORF">QWY29_12865</name>
</gene>
<dbReference type="InterPro" id="IPR015915">
    <property type="entry name" value="Kelch-typ_b-propeller"/>
</dbReference>
<feature type="region of interest" description="Disordered" evidence="1">
    <location>
        <begin position="19"/>
        <end position="40"/>
    </location>
</feature>
<evidence type="ECO:0000256" key="1">
    <source>
        <dbReference type="SAM" id="MobiDB-lite"/>
    </source>
</evidence>
<feature type="chain" id="PRO_5046116210" description="Galactose oxidase" evidence="2">
    <location>
        <begin position="19"/>
        <end position="387"/>
    </location>
</feature>
<protein>
    <recommendedName>
        <fullName evidence="5">Galactose oxidase</fullName>
    </recommendedName>
</protein>
<dbReference type="Proteomes" id="UP001168537">
    <property type="component" value="Unassembled WGS sequence"/>
</dbReference>
<name>A0ABT8EW05_9ACTN</name>
<proteinExistence type="predicted"/>
<dbReference type="EMBL" id="JAUHJR010000005">
    <property type="protein sequence ID" value="MDN4162249.1"/>
    <property type="molecule type" value="Genomic_DNA"/>
</dbReference>
<dbReference type="SUPFAM" id="SSF50965">
    <property type="entry name" value="Galactose oxidase, central domain"/>
    <property type="match status" value="1"/>
</dbReference>